<dbReference type="Gene3D" id="3.20.20.60">
    <property type="entry name" value="Phosphoenolpyruvate-binding domains"/>
    <property type="match status" value="1"/>
</dbReference>
<keyword evidence="3 5" id="KW-0456">Lyase</keyword>
<dbReference type="EMBL" id="CP098827">
    <property type="protein sequence ID" value="XBO70063.1"/>
    <property type="molecule type" value="Genomic_DNA"/>
</dbReference>
<dbReference type="InterPro" id="IPR005000">
    <property type="entry name" value="Aldolase/citrate-lyase_domain"/>
</dbReference>
<dbReference type="PANTHER" id="PTHR30502:SF0">
    <property type="entry name" value="PHOSPHOENOLPYRUVATE CARBOXYLASE FAMILY PROTEIN"/>
    <property type="match status" value="1"/>
</dbReference>
<name>A0AAU7KGP4_9GAMM</name>
<dbReference type="SUPFAM" id="SSF51621">
    <property type="entry name" value="Phosphoenolpyruvate/pyruvate domain"/>
    <property type="match status" value="1"/>
</dbReference>
<evidence type="ECO:0000256" key="3">
    <source>
        <dbReference type="ARBA" id="ARBA00023239"/>
    </source>
</evidence>
<dbReference type="PANTHER" id="PTHR30502">
    <property type="entry name" value="2-KETO-3-DEOXY-L-RHAMNONATE ALDOLASE"/>
    <property type="match status" value="1"/>
</dbReference>
<dbReference type="Pfam" id="PF03328">
    <property type="entry name" value="HpcH_HpaI"/>
    <property type="match status" value="1"/>
</dbReference>
<reference evidence="5" key="1">
    <citation type="submission" date="2022-06" db="EMBL/GenBank/DDBJ databases">
        <title>A novel DMS-producing enzyme.</title>
        <authorList>
            <person name="Zhang Y."/>
        </authorList>
    </citation>
    <scope>NUCLEOTIDE SEQUENCE</scope>
    <source>
        <strain evidence="5">RT37</strain>
    </source>
</reference>
<keyword evidence="2" id="KW-0479">Metal-binding</keyword>
<protein>
    <submittedName>
        <fullName evidence="5">Aldolase/citrate lyase family protein</fullName>
    </submittedName>
</protein>
<dbReference type="AlphaFoldDB" id="A0AAU7KGP4"/>
<proteinExistence type="inferred from homology"/>
<gene>
    <name evidence="5" type="ORF">NFG58_15740</name>
</gene>
<dbReference type="InterPro" id="IPR040442">
    <property type="entry name" value="Pyrv_kinase-like_dom_sf"/>
</dbReference>
<dbReference type="GO" id="GO:0005737">
    <property type="term" value="C:cytoplasm"/>
    <property type="evidence" value="ECO:0007669"/>
    <property type="project" value="TreeGrafter"/>
</dbReference>
<dbReference type="InterPro" id="IPR050251">
    <property type="entry name" value="HpcH-HpaI_aldolase"/>
</dbReference>
<accession>A0AAU7KGP4</accession>
<dbReference type="RefSeq" id="WP_306168585.1">
    <property type="nucleotide sequence ID" value="NZ_CP098827.1"/>
</dbReference>
<feature type="domain" description="HpcH/HpaI aldolase/citrate lyase" evidence="4">
    <location>
        <begin position="24"/>
        <end position="233"/>
    </location>
</feature>
<sequence>MLRTNRLKRALIEQREIYGVLASLPTAASIELIAEAGFDFVVIDTEHVLINPETVEHMIRTAESYGLTPLVRVADDNPKTLLRLLDGGAQGIVLPSVEDPERLAAAVGACKYAPQGTRSLNAGRPGAFGKHSLAEYVQKANDEILVVAMIESRAGVERIDELCAVDGLDLVLEGAADLSQSLGVSWQTAHPEVLKALCRVQQRAADHGLPYAAFLRHADAKAEWRERGVRTFLLGDERGIAFRALTSALKEARA</sequence>
<evidence type="ECO:0000256" key="2">
    <source>
        <dbReference type="ARBA" id="ARBA00022723"/>
    </source>
</evidence>
<dbReference type="GO" id="GO:0046872">
    <property type="term" value="F:metal ion binding"/>
    <property type="evidence" value="ECO:0007669"/>
    <property type="project" value="UniProtKB-KW"/>
</dbReference>
<dbReference type="InterPro" id="IPR015813">
    <property type="entry name" value="Pyrv/PenolPyrv_kinase-like_dom"/>
</dbReference>
<evidence type="ECO:0000256" key="1">
    <source>
        <dbReference type="ARBA" id="ARBA00005568"/>
    </source>
</evidence>
<evidence type="ECO:0000259" key="4">
    <source>
        <dbReference type="Pfam" id="PF03328"/>
    </source>
</evidence>
<comment type="similarity">
    <text evidence="1">Belongs to the HpcH/HpaI aldolase family.</text>
</comment>
<evidence type="ECO:0000313" key="5">
    <source>
        <dbReference type="EMBL" id="XBO70063.1"/>
    </source>
</evidence>
<organism evidence="5">
    <name type="scientific">Halomonas sp. RT37</name>
    <dbReference type="NCBI Taxonomy" id="2950872"/>
    <lineage>
        <taxon>Bacteria</taxon>
        <taxon>Pseudomonadati</taxon>
        <taxon>Pseudomonadota</taxon>
        <taxon>Gammaproteobacteria</taxon>
        <taxon>Oceanospirillales</taxon>
        <taxon>Halomonadaceae</taxon>
        <taxon>Halomonas</taxon>
    </lineage>
</organism>
<dbReference type="GO" id="GO:0016832">
    <property type="term" value="F:aldehyde-lyase activity"/>
    <property type="evidence" value="ECO:0007669"/>
    <property type="project" value="TreeGrafter"/>
</dbReference>